<name>A0AAD6CKL9_9EURO</name>
<keyword evidence="1" id="KW-0472">Membrane</keyword>
<keyword evidence="1" id="KW-1133">Transmembrane helix</keyword>
<reference evidence="2 3" key="1">
    <citation type="journal article" date="2023" name="IMA Fungus">
        <title>Comparative genomic study of the Penicillium genus elucidates a diverse pangenome and 15 lateral gene transfer events.</title>
        <authorList>
            <person name="Petersen C."/>
            <person name="Sorensen T."/>
            <person name="Nielsen M.R."/>
            <person name="Sondergaard T.E."/>
            <person name="Sorensen J.L."/>
            <person name="Fitzpatrick D.A."/>
            <person name="Frisvad J.C."/>
            <person name="Nielsen K.L."/>
        </authorList>
    </citation>
    <scope>NUCLEOTIDE SEQUENCE [LARGE SCALE GENOMIC DNA]</scope>
    <source>
        <strain evidence="2 3">IBT 35679</strain>
    </source>
</reference>
<accession>A0AAD6CKL9</accession>
<organism evidence="2 3">
    <name type="scientific">Penicillium frequentans</name>
    <dbReference type="NCBI Taxonomy" id="3151616"/>
    <lineage>
        <taxon>Eukaryota</taxon>
        <taxon>Fungi</taxon>
        <taxon>Dikarya</taxon>
        <taxon>Ascomycota</taxon>
        <taxon>Pezizomycotina</taxon>
        <taxon>Eurotiomycetes</taxon>
        <taxon>Eurotiomycetidae</taxon>
        <taxon>Eurotiales</taxon>
        <taxon>Aspergillaceae</taxon>
        <taxon>Penicillium</taxon>
    </lineage>
</organism>
<evidence type="ECO:0000256" key="1">
    <source>
        <dbReference type="SAM" id="Phobius"/>
    </source>
</evidence>
<dbReference type="Proteomes" id="UP001220324">
    <property type="component" value="Unassembled WGS sequence"/>
</dbReference>
<feature type="transmembrane region" description="Helical" evidence="1">
    <location>
        <begin position="105"/>
        <end position="127"/>
    </location>
</feature>
<proteinExistence type="predicted"/>
<dbReference type="EMBL" id="JAQIZZ010000008">
    <property type="protein sequence ID" value="KAJ5524355.1"/>
    <property type="molecule type" value="Genomic_DNA"/>
</dbReference>
<evidence type="ECO:0000313" key="3">
    <source>
        <dbReference type="Proteomes" id="UP001220324"/>
    </source>
</evidence>
<gene>
    <name evidence="2" type="ORF">N7494_011005</name>
</gene>
<dbReference type="AlphaFoldDB" id="A0AAD6CKL9"/>
<protein>
    <submittedName>
        <fullName evidence="2">Uncharacterized protein</fullName>
    </submittedName>
</protein>
<comment type="caution">
    <text evidence="2">The sequence shown here is derived from an EMBL/GenBank/DDBJ whole genome shotgun (WGS) entry which is preliminary data.</text>
</comment>
<sequence length="132" mass="15465">MSFSLTVACTGIHTSFNVRRLYRKKSATEAMRQQALRMHETIEQHNKKEQQKYNERKLERIDPNVWFWTRKWQLMWVPGPNTKGLTTIPPEQNPVRSDDYGYSTVLWLAMYLLSVTIGLVGLIAVVVNNWPN</sequence>
<keyword evidence="3" id="KW-1185">Reference proteome</keyword>
<evidence type="ECO:0000313" key="2">
    <source>
        <dbReference type="EMBL" id="KAJ5524355.1"/>
    </source>
</evidence>
<keyword evidence="1" id="KW-0812">Transmembrane</keyword>